<comment type="caution">
    <text evidence="2">The sequence shown here is derived from an EMBL/GenBank/DDBJ whole genome shotgun (WGS) entry which is preliminary data.</text>
</comment>
<sequence>MSSRTQTLMVNTPIKAQQVALKELSEDARARRPGLKWSLDLERARLLTESYKQTEGEPMALRRAKALAHILANMTVYIRQGEMIVGNYASNSDSVPIYPELAWRWIVRETAPGAAYDSLLTDEGREELKEICSYWGNLAIHHRLREYLPEDLLDILWIFNWESTTPNYEKILQFGLKGIIEDVRERKTRLDREYMAETINGVDFVKGKDFLDSVIIALNAVIKWSKRYAKVATEMSKMEEHAGEKAGVGNHSQNLPVGTGEPRANIPGGATVFLVHSPYRQFH</sequence>
<accession>A0A9E2BG52</accession>
<evidence type="ECO:0000259" key="1">
    <source>
        <dbReference type="PROSITE" id="PS51554"/>
    </source>
</evidence>
<reference evidence="2 3" key="1">
    <citation type="journal article" date="2021" name="bioRxiv">
        <title>Unique metabolic strategies in Hadean analogues reveal hints for primordial physiology.</title>
        <authorList>
            <person name="Nobu M.K."/>
            <person name="Nakai R."/>
            <person name="Tamazawa S."/>
            <person name="Mori H."/>
            <person name="Toyoda A."/>
            <person name="Ijiri A."/>
            <person name="Suzuki S."/>
            <person name="Kurokawa K."/>
            <person name="Kamagata Y."/>
            <person name="Tamaki H."/>
        </authorList>
    </citation>
    <scope>NUCLEOTIDE SEQUENCE [LARGE SCALE GENOMIC DNA]</scope>
    <source>
        <strain evidence="2">BS525</strain>
    </source>
</reference>
<gene>
    <name evidence="2" type="primary">bssA</name>
    <name evidence="2" type="ORF">DDT42_00841</name>
</gene>
<dbReference type="GO" id="GO:0018805">
    <property type="term" value="F:benzylsuccinate synthase activity"/>
    <property type="evidence" value="ECO:0007669"/>
    <property type="project" value="UniProtKB-EC"/>
</dbReference>
<organism evidence="2 3">
    <name type="scientific">Psychracetigena formicireducens</name>
    <dbReference type="NCBI Taxonomy" id="2986056"/>
    <lineage>
        <taxon>Bacteria</taxon>
        <taxon>Bacillati</taxon>
        <taxon>Candidatus Lithacetigenota</taxon>
        <taxon>Candidatus Psychracetigena</taxon>
    </lineage>
</organism>
<dbReference type="GO" id="GO:0005829">
    <property type="term" value="C:cytosol"/>
    <property type="evidence" value="ECO:0007669"/>
    <property type="project" value="TreeGrafter"/>
</dbReference>
<proteinExistence type="predicted"/>
<dbReference type="EMBL" id="QLTW01000037">
    <property type="protein sequence ID" value="MBT9144980.1"/>
    <property type="molecule type" value="Genomic_DNA"/>
</dbReference>
<dbReference type="AlphaFoldDB" id="A0A9E2BG52"/>
<keyword evidence="2" id="KW-0456">Lyase</keyword>
<dbReference type="SUPFAM" id="SSF51998">
    <property type="entry name" value="PFL-like glycyl radical enzymes"/>
    <property type="match status" value="1"/>
</dbReference>
<dbReference type="Pfam" id="PF02901">
    <property type="entry name" value="PFL-like"/>
    <property type="match status" value="1"/>
</dbReference>
<dbReference type="InterPro" id="IPR051215">
    <property type="entry name" value="GRE"/>
</dbReference>
<dbReference type="PANTHER" id="PTHR43641">
    <property type="entry name" value="FORMATE ACETYLTRANSFERASE 3-RELATED"/>
    <property type="match status" value="1"/>
</dbReference>
<dbReference type="PANTHER" id="PTHR43641:SF2">
    <property type="entry name" value="DEHYDRATASE YBIW-RELATED"/>
    <property type="match status" value="1"/>
</dbReference>
<dbReference type="Proteomes" id="UP000811545">
    <property type="component" value="Unassembled WGS sequence"/>
</dbReference>
<name>A0A9E2BG52_PSYF1</name>
<dbReference type="EC" id="4.1.99.11" evidence="2"/>
<dbReference type="Gene3D" id="3.20.70.20">
    <property type="match status" value="1"/>
</dbReference>
<protein>
    <submittedName>
        <fullName evidence="2">Benzylsuccinate synthase alpha subunit</fullName>
        <ecNumber evidence="2">4.1.99.11</ecNumber>
    </submittedName>
</protein>
<evidence type="ECO:0000313" key="3">
    <source>
        <dbReference type="Proteomes" id="UP000811545"/>
    </source>
</evidence>
<evidence type="ECO:0000313" key="2">
    <source>
        <dbReference type="EMBL" id="MBT9144980.1"/>
    </source>
</evidence>
<feature type="domain" description="PFL" evidence="1">
    <location>
        <begin position="19"/>
        <end position="283"/>
    </location>
</feature>
<dbReference type="PROSITE" id="PS51554">
    <property type="entry name" value="PFL"/>
    <property type="match status" value="1"/>
</dbReference>
<dbReference type="InterPro" id="IPR004184">
    <property type="entry name" value="PFL_dom"/>
</dbReference>